<dbReference type="Pfam" id="PF17768">
    <property type="entry name" value="RecJ_OB"/>
    <property type="match status" value="1"/>
</dbReference>
<dbReference type="InterPro" id="IPR038763">
    <property type="entry name" value="DHH_sf"/>
</dbReference>
<dbReference type="KEGG" id="pbas:SMSP2_01199"/>
<dbReference type="PANTHER" id="PTHR30255">
    <property type="entry name" value="SINGLE-STRANDED-DNA-SPECIFIC EXONUCLEASE RECJ"/>
    <property type="match status" value="1"/>
</dbReference>
<keyword evidence="10" id="KW-1185">Reference proteome</keyword>
<dbReference type="Gene3D" id="3.10.310.30">
    <property type="match status" value="1"/>
</dbReference>
<evidence type="ECO:0000256" key="2">
    <source>
        <dbReference type="ARBA" id="ARBA00019841"/>
    </source>
</evidence>
<dbReference type="Proteomes" id="UP000188181">
    <property type="component" value="Chromosome"/>
</dbReference>
<evidence type="ECO:0000259" key="6">
    <source>
        <dbReference type="Pfam" id="PF01368"/>
    </source>
</evidence>
<feature type="domain" description="DDH" evidence="6">
    <location>
        <begin position="90"/>
        <end position="230"/>
    </location>
</feature>
<dbReference type="NCBIfam" id="TIGR00644">
    <property type="entry name" value="recJ"/>
    <property type="match status" value="1"/>
</dbReference>
<dbReference type="InterPro" id="IPR041122">
    <property type="entry name" value="RecJ_OB"/>
</dbReference>
<dbReference type="InterPro" id="IPR051673">
    <property type="entry name" value="SSDNA_exonuclease_RecJ"/>
</dbReference>
<feature type="domain" description="DHHA1" evidence="7">
    <location>
        <begin position="369"/>
        <end position="459"/>
    </location>
</feature>
<dbReference type="GO" id="GO:0006281">
    <property type="term" value="P:DNA repair"/>
    <property type="evidence" value="ECO:0007669"/>
    <property type="project" value="InterPro"/>
</dbReference>
<dbReference type="Pfam" id="PF02272">
    <property type="entry name" value="DHHA1"/>
    <property type="match status" value="1"/>
</dbReference>
<dbReference type="Pfam" id="PF01368">
    <property type="entry name" value="DHH"/>
    <property type="match status" value="1"/>
</dbReference>
<evidence type="ECO:0000313" key="10">
    <source>
        <dbReference type="Proteomes" id="UP000188181"/>
    </source>
</evidence>
<keyword evidence="5 9" id="KW-0269">Exonuclease</keyword>
<evidence type="ECO:0000256" key="5">
    <source>
        <dbReference type="ARBA" id="ARBA00022839"/>
    </source>
</evidence>
<evidence type="ECO:0000259" key="8">
    <source>
        <dbReference type="Pfam" id="PF17768"/>
    </source>
</evidence>
<gene>
    <name evidence="9" type="primary">recJ</name>
    <name evidence="9" type="ORF">SMSP2_01199</name>
</gene>
<organism evidence="9 10">
    <name type="scientific">Limihaloglobus sulfuriphilus</name>
    <dbReference type="NCBI Taxonomy" id="1851148"/>
    <lineage>
        <taxon>Bacteria</taxon>
        <taxon>Pseudomonadati</taxon>
        <taxon>Planctomycetota</taxon>
        <taxon>Phycisphaerae</taxon>
        <taxon>Sedimentisphaerales</taxon>
        <taxon>Sedimentisphaeraceae</taxon>
        <taxon>Limihaloglobus</taxon>
    </lineage>
</organism>
<dbReference type="OrthoDB" id="9809852at2"/>
<dbReference type="GO" id="GO:0003676">
    <property type="term" value="F:nucleic acid binding"/>
    <property type="evidence" value="ECO:0007669"/>
    <property type="project" value="InterPro"/>
</dbReference>
<accession>A0A1Q2MEW9</accession>
<dbReference type="Gene3D" id="3.90.1640.30">
    <property type="match status" value="1"/>
</dbReference>
<feature type="domain" description="RecJ OB" evidence="8">
    <location>
        <begin position="474"/>
        <end position="581"/>
    </location>
</feature>
<keyword evidence="3" id="KW-0540">Nuclease</keyword>
<dbReference type="PANTHER" id="PTHR30255:SF2">
    <property type="entry name" value="SINGLE-STRANDED-DNA-SPECIFIC EXONUCLEASE RECJ"/>
    <property type="match status" value="1"/>
</dbReference>
<evidence type="ECO:0000259" key="7">
    <source>
        <dbReference type="Pfam" id="PF02272"/>
    </source>
</evidence>
<reference evidence="10" key="1">
    <citation type="submission" date="2017-02" db="EMBL/GenBank/DDBJ databases">
        <title>Comparative genomics and description of representatives of a novel lineage of planctomycetes thriving in anoxic sediments.</title>
        <authorList>
            <person name="Spring S."/>
            <person name="Bunk B."/>
            <person name="Sproer C."/>
        </authorList>
    </citation>
    <scope>NUCLEOTIDE SEQUENCE [LARGE SCALE GENOMIC DNA]</scope>
    <source>
        <strain evidence="10">SM-Chi-D1</strain>
    </source>
</reference>
<name>A0A1Q2MEW9_9BACT</name>
<sequence>MPTHKKQIKKQLSKIWKIHPVRTEQAKQLSRETGISRIVAQVLLNRNITTSEEAKKFMNPKLTDLLEPNLLPGISEAVERIQRAIKAGEKITIYGDYDADGITSTAILWRLLTMLNTKVNFYIPHRIEEGYGLNTASIEKLAEQGTNLIITVDCGITACGEISRASELGMDVIVTDHHKIENEIPQASAIVHPQLDMNYPSPASAGAMVAFKLAWAVCNEYKDNNDLYPKLKSFLINATKFAAVGTIADVMDLVGENRSLAHFGLKAMSSSDMPGVKALINTARLDGKLLSSRDIAFQIAPMLNASGRLGHARLAVELLTSSSELNSLKIAQYLKQQNNERRKIEREIFKQASQLITTGGYDHPDRKTIVVAGENWHQGVVGIVASRVAETYFRPAIVFNNDGQTCVGSARSVRNFDIYQGISSCAKHLISFGGHAGAAGLRVESKKLPDFIEAFEQHARENILEDEAVSMIDIEGTFEIGDFNERTIQQIQQLSPFGQGNPVPVFAAMGVRLYNTPRIVGEKGTHLQLSIRDRSGFVRCIAFGMGNLEKKLIEADYFNVAFTAELNSFNGNSNLQFNICDIQFE</sequence>
<dbReference type="AlphaFoldDB" id="A0A1Q2MEW9"/>
<dbReference type="RefSeq" id="WP_146683071.1">
    <property type="nucleotide sequence ID" value="NZ_CP019646.1"/>
</dbReference>
<dbReference type="GO" id="GO:0006310">
    <property type="term" value="P:DNA recombination"/>
    <property type="evidence" value="ECO:0007669"/>
    <property type="project" value="InterPro"/>
</dbReference>
<dbReference type="STRING" id="1851148.SMSP2_01199"/>
<proteinExistence type="inferred from homology"/>
<dbReference type="GO" id="GO:0008409">
    <property type="term" value="F:5'-3' exonuclease activity"/>
    <property type="evidence" value="ECO:0007669"/>
    <property type="project" value="InterPro"/>
</dbReference>
<dbReference type="InterPro" id="IPR001667">
    <property type="entry name" value="DDH_dom"/>
</dbReference>
<dbReference type="SUPFAM" id="SSF64182">
    <property type="entry name" value="DHH phosphoesterases"/>
    <property type="match status" value="1"/>
</dbReference>
<evidence type="ECO:0000256" key="4">
    <source>
        <dbReference type="ARBA" id="ARBA00022801"/>
    </source>
</evidence>
<protein>
    <recommendedName>
        <fullName evidence="2">Single-stranded-DNA-specific exonuclease RecJ</fullName>
    </recommendedName>
</protein>
<evidence type="ECO:0000256" key="3">
    <source>
        <dbReference type="ARBA" id="ARBA00022722"/>
    </source>
</evidence>
<dbReference type="InterPro" id="IPR004610">
    <property type="entry name" value="RecJ"/>
</dbReference>
<dbReference type="InterPro" id="IPR003156">
    <property type="entry name" value="DHHA1_dom"/>
</dbReference>
<keyword evidence="4 9" id="KW-0378">Hydrolase</keyword>
<dbReference type="EMBL" id="CP019646">
    <property type="protein sequence ID" value="AQQ70837.1"/>
    <property type="molecule type" value="Genomic_DNA"/>
</dbReference>
<evidence type="ECO:0000313" key="9">
    <source>
        <dbReference type="EMBL" id="AQQ70837.1"/>
    </source>
</evidence>
<comment type="similarity">
    <text evidence="1">Belongs to the RecJ family.</text>
</comment>
<evidence type="ECO:0000256" key="1">
    <source>
        <dbReference type="ARBA" id="ARBA00005915"/>
    </source>
</evidence>